<keyword evidence="10" id="KW-1185">Reference proteome</keyword>
<keyword evidence="4 7" id="KW-0812">Transmembrane</keyword>
<dbReference type="PANTHER" id="PTHR23521">
    <property type="entry name" value="TRANSPORTER MFS SUPERFAMILY"/>
    <property type="match status" value="1"/>
</dbReference>
<keyword evidence="5 7" id="KW-1133">Transmembrane helix</keyword>
<protein>
    <submittedName>
        <fullName evidence="9">MFS transporter</fullName>
    </submittedName>
</protein>
<feature type="transmembrane region" description="Helical" evidence="7">
    <location>
        <begin position="79"/>
        <end position="99"/>
    </location>
</feature>
<dbReference type="InterPro" id="IPR047200">
    <property type="entry name" value="MFS_YcaD-like"/>
</dbReference>
<dbReference type="EMBL" id="QHHQ01000005">
    <property type="protein sequence ID" value="RAH99326.1"/>
    <property type="molecule type" value="Genomic_DNA"/>
</dbReference>
<dbReference type="CDD" id="cd17477">
    <property type="entry name" value="MFS_YcaD_like"/>
    <property type="match status" value="1"/>
</dbReference>
<accession>A0A8B2NUK8</accession>
<keyword evidence="6 7" id="KW-0472">Membrane</keyword>
<evidence type="ECO:0000256" key="6">
    <source>
        <dbReference type="ARBA" id="ARBA00023136"/>
    </source>
</evidence>
<evidence type="ECO:0000256" key="7">
    <source>
        <dbReference type="SAM" id="Phobius"/>
    </source>
</evidence>
<sequence length="419" mass="43253">MDQTSRQTVASMSPSIAADPYAAVPGRPMPHEEHRPPDGPTDIWALAAVISGITGVGAALSLSLPLLSIVLEQRGVSPMLVGINTATGGIAAIVILPFVTTLAKQFGTSRVIVMAFIAMSVTLMGFHVTHTFALWFPLRFVFSASVTLIFALTEFWIGCLAPPTRRGFVVGIYTAFLSIGISMGPLILALVGTQGVLPFAIGASAILAATVPVLFVSGREPVLPTGGQKNLLRFVAMAPLALFAALVFGAVESGGTAILPLYGTAIGLAASHSVVLVSAVALGNIISQIPIGYLADRVNRRVLLLGSATVGACGALLIPLVSDHYFVLLAVLFVTGGIVTGLYTIGLTQLGSRFSGSDLASANAAFVMMYAFGMLIGPVSLGAGLEMIPPHGFALAIAVIFGIYVLLGSFRILHDGVGD</sequence>
<gene>
    <name evidence="9" type="ORF">DLJ53_22580</name>
</gene>
<dbReference type="GO" id="GO:0022857">
    <property type="term" value="F:transmembrane transporter activity"/>
    <property type="evidence" value="ECO:0007669"/>
    <property type="project" value="InterPro"/>
</dbReference>
<dbReference type="Pfam" id="PF07690">
    <property type="entry name" value="MFS_1"/>
    <property type="match status" value="1"/>
</dbReference>
<evidence type="ECO:0000256" key="3">
    <source>
        <dbReference type="ARBA" id="ARBA00022475"/>
    </source>
</evidence>
<feature type="transmembrane region" description="Helical" evidence="7">
    <location>
        <begin position="111"/>
        <end position="128"/>
    </location>
</feature>
<dbReference type="OrthoDB" id="9810614at2"/>
<dbReference type="InterPro" id="IPR020846">
    <property type="entry name" value="MFS_dom"/>
</dbReference>
<dbReference type="InterPro" id="IPR011701">
    <property type="entry name" value="MFS"/>
</dbReference>
<feature type="transmembrane region" description="Helical" evidence="7">
    <location>
        <begin position="393"/>
        <end position="413"/>
    </location>
</feature>
<name>A0A8B2NUK8_9HYPH</name>
<feature type="transmembrane region" description="Helical" evidence="7">
    <location>
        <begin position="168"/>
        <end position="191"/>
    </location>
</feature>
<dbReference type="Gene3D" id="1.20.1250.20">
    <property type="entry name" value="MFS general substrate transporter like domains"/>
    <property type="match status" value="2"/>
</dbReference>
<organism evidence="9 10">
    <name type="scientific">Acuticoccus sediminis</name>
    <dbReference type="NCBI Taxonomy" id="2184697"/>
    <lineage>
        <taxon>Bacteria</taxon>
        <taxon>Pseudomonadati</taxon>
        <taxon>Pseudomonadota</taxon>
        <taxon>Alphaproteobacteria</taxon>
        <taxon>Hyphomicrobiales</taxon>
        <taxon>Amorphaceae</taxon>
        <taxon>Acuticoccus</taxon>
    </lineage>
</organism>
<dbReference type="GO" id="GO:0005886">
    <property type="term" value="C:plasma membrane"/>
    <property type="evidence" value="ECO:0007669"/>
    <property type="project" value="UniProtKB-SubCell"/>
</dbReference>
<evidence type="ECO:0000256" key="2">
    <source>
        <dbReference type="ARBA" id="ARBA00022448"/>
    </source>
</evidence>
<comment type="caution">
    <text evidence="9">The sequence shown here is derived from an EMBL/GenBank/DDBJ whole genome shotgun (WGS) entry which is preliminary data.</text>
</comment>
<dbReference type="SUPFAM" id="SSF103473">
    <property type="entry name" value="MFS general substrate transporter"/>
    <property type="match status" value="1"/>
</dbReference>
<evidence type="ECO:0000256" key="1">
    <source>
        <dbReference type="ARBA" id="ARBA00004651"/>
    </source>
</evidence>
<feature type="transmembrane region" description="Helical" evidence="7">
    <location>
        <begin position="197"/>
        <end position="218"/>
    </location>
</feature>
<feature type="transmembrane region" description="Helical" evidence="7">
    <location>
        <begin position="359"/>
        <end position="381"/>
    </location>
</feature>
<evidence type="ECO:0000313" key="9">
    <source>
        <dbReference type="EMBL" id="RAH99326.1"/>
    </source>
</evidence>
<feature type="transmembrane region" description="Helical" evidence="7">
    <location>
        <begin position="326"/>
        <end position="347"/>
    </location>
</feature>
<feature type="transmembrane region" description="Helical" evidence="7">
    <location>
        <begin position="140"/>
        <end position="161"/>
    </location>
</feature>
<keyword evidence="3" id="KW-1003">Cell membrane</keyword>
<dbReference type="PANTHER" id="PTHR23521:SF2">
    <property type="entry name" value="TRANSPORTER MFS SUPERFAMILY"/>
    <property type="match status" value="1"/>
</dbReference>
<comment type="subcellular location">
    <subcellularLocation>
        <location evidence="1">Cell membrane</location>
        <topology evidence="1">Multi-pass membrane protein</topology>
    </subcellularLocation>
</comment>
<dbReference type="RefSeq" id="WP_111349468.1">
    <property type="nucleotide sequence ID" value="NZ_QHHQ01000005.1"/>
</dbReference>
<dbReference type="PROSITE" id="PS50850">
    <property type="entry name" value="MFS"/>
    <property type="match status" value="1"/>
</dbReference>
<feature type="domain" description="Major facilitator superfamily (MFS) profile" evidence="8">
    <location>
        <begin position="43"/>
        <end position="419"/>
    </location>
</feature>
<evidence type="ECO:0000256" key="4">
    <source>
        <dbReference type="ARBA" id="ARBA00022692"/>
    </source>
</evidence>
<dbReference type="AlphaFoldDB" id="A0A8B2NUK8"/>
<evidence type="ECO:0000256" key="5">
    <source>
        <dbReference type="ARBA" id="ARBA00022989"/>
    </source>
</evidence>
<feature type="transmembrane region" description="Helical" evidence="7">
    <location>
        <begin position="43"/>
        <end position="67"/>
    </location>
</feature>
<feature type="transmembrane region" description="Helical" evidence="7">
    <location>
        <begin position="230"/>
        <end position="251"/>
    </location>
</feature>
<proteinExistence type="predicted"/>
<feature type="transmembrane region" description="Helical" evidence="7">
    <location>
        <begin position="302"/>
        <end position="320"/>
    </location>
</feature>
<dbReference type="Proteomes" id="UP000249590">
    <property type="component" value="Unassembled WGS sequence"/>
</dbReference>
<evidence type="ECO:0000259" key="8">
    <source>
        <dbReference type="PROSITE" id="PS50850"/>
    </source>
</evidence>
<reference evidence="9 10" key="1">
    <citation type="submission" date="2018-05" db="EMBL/GenBank/DDBJ databases">
        <title>Acuticoccus sediminis sp. nov., isolated from deep-sea sediment of Indian Ocean.</title>
        <authorList>
            <person name="Liu X."/>
            <person name="Lai Q."/>
            <person name="Du Y."/>
            <person name="Sun F."/>
            <person name="Zhang X."/>
            <person name="Wang S."/>
            <person name="Shao Z."/>
        </authorList>
    </citation>
    <scope>NUCLEOTIDE SEQUENCE [LARGE SCALE GENOMIC DNA]</scope>
    <source>
        <strain evidence="9 10">PTG4-2</strain>
    </source>
</reference>
<keyword evidence="2" id="KW-0813">Transport</keyword>
<dbReference type="InterPro" id="IPR036259">
    <property type="entry name" value="MFS_trans_sf"/>
</dbReference>
<evidence type="ECO:0000313" key="10">
    <source>
        <dbReference type="Proteomes" id="UP000249590"/>
    </source>
</evidence>